<reference evidence="13 14" key="1">
    <citation type="submission" date="2016-04" db="EMBL/GenBank/DDBJ databases">
        <title>A degradative enzymes factory behind the ericoid mycorrhizal symbiosis.</title>
        <authorList>
            <consortium name="DOE Joint Genome Institute"/>
            <person name="Martino E."/>
            <person name="Morin E."/>
            <person name="Grelet G."/>
            <person name="Kuo A."/>
            <person name="Kohler A."/>
            <person name="Daghino S."/>
            <person name="Barry K."/>
            <person name="Choi C."/>
            <person name="Cichocki N."/>
            <person name="Clum A."/>
            <person name="Copeland A."/>
            <person name="Hainaut M."/>
            <person name="Haridas S."/>
            <person name="Labutti K."/>
            <person name="Lindquist E."/>
            <person name="Lipzen A."/>
            <person name="Khouja H.-R."/>
            <person name="Murat C."/>
            <person name="Ohm R."/>
            <person name="Olson A."/>
            <person name="Spatafora J."/>
            <person name="Veneault-Fourrey C."/>
            <person name="Henrissat B."/>
            <person name="Grigoriev I."/>
            <person name="Martin F."/>
            <person name="Perotto S."/>
        </authorList>
    </citation>
    <scope>NUCLEOTIDE SEQUENCE [LARGE SCALE GENOMIC DNA]</scope>
    <source>
        <strain evidence="13 14">E</strain>
    </source>
</reference>
<dbReference type="GeneID" id="36590775"/>
<keyword evidence="6 9" id="KW-0863">Zinc-finger</keyword>
<dbReference type="CDD" id="cd20335">
    <property type="entry name" value="BRcat_RBR"/>
    <property type="match status" value="1"/>
</dbReference>
<keyword evidence="10" id="KW-0472">Membrane</keyword>
<dbReference type="EC" id="2.3.2.31" evidence="2"/>
<keyword evidence="7" id="KW-0833">Ubl conjugation pathway</keyword>
<dbReference type="FunCoup" id="A0A2J6TKY7">
    <property type="interactions" value="183"/>
</dbReference>
<evidence type="ECO:0000256" key="10">
    <source>
        <dbReference type="SAM" id="Phobius"/>
    </source>
</evidence>
<dbReference type="AlphaFoldDB" id="A0A2J6TKY7"/>
<dbReference type="InterPro" id="IPR031127">
    <property type="entry name" value="E3_UB_ligase_RBR"/>
</dbReference>
<dbReference type="EMBL" id="KZ613780">
    <property type="protein sequence ID" value="PMD63689.1"/>
    <property type="molecule type" value="Genomic_DNA"/>
</dbReference>
<dbReference type="InterPro" id="IPR013083">
    <property type="entry name" value="Znf_RING/FYVE/PHD"/>
</dbReference>
<dbReference type="GO" id="GO:0016567">
    <property type="term" value="P:protein ubiquitination"/>
    <property type="evidence" value="ECO:0007669"/>
    <property type="project" value="InterPro"/>
</dbReference>
<dbReference type="InterPro" id="IPR044066">
    <property type="entry name" value="TRIAD_supradom"/>
</dbReference>
<name>A0A2J6TKY7_9HELO</name>
<dbReference type="Gene3D" id="3.30.40.10">
    <property type="entry name" value="Zinc/RING finger domain, C3HC4 (zinc finger)"/>
    <property type="match status" value="1"/>
</dbReference>
<evidence type="ECO:0000259" key="12">
    <source>
        <dbReference type="PROSITE" id="PS51873"/>
    </source>
</evidence>
<dbReference type="GO" id="GO:0061630">
    <property type="term" value="F:ubiquitin protein ligase activity"/>
    <property type="evidence" value="ECO:0007669"/>
    <property type="project" value="UniProtKB-EC"/>
</dbReference>
<evidence type="ECO:0000259" key="11">
    <source>
        <dbReference type="PROSITE" id="PS50089"/>
    </source>
</evidence>
<proteinExistence type="predicted"/>
<evidence type="ECO:0000256" key="7">
    <source>
        <dbReference type="ARBA" id="ARBA00022786"/>
    </source>
</evidence>
<dbReference type="SMART" id="SM00647">
    <property type="entry name" value="IBR"/>
    <property type="match status" value="2"/>
</dbReference>
<feature type="transmembrane region" description="Helical" evidence="10">
    <location>
        <begin position="12"/>
        <end position="34"/>
    </location>
</feature>
<evidence type="ECO:0000256" key="8">
    <source>
        <dbReference type="ARBA" id="ARBA00022833"/>
    </source>
</evidence>
<evidence type="ECO:0000256" key="6">
    <source>
        <dbReference type="ARBA" id="ARBA00022771"/>
    </source>
</evidence>
<evidence type="ECO:0000313" key="13">
    <source>
        <dbReference type="EMBL" id="PMD63689.1"/>
    </source>
</evidence>
<feature type="transmembrane region" description="Helical" evidence="10">
    <location>
        <begin position="40"/>
        <end position="66"/>
    </location>
</feature>
<dbReference type="InParanoid" id="A0A2J6TKY7"/>
<keyword evidence="8" id="KW-0862">Zinc</keyword>
<protein>
    <recommendedName>
        <fullName evidence="2">RBR-type E3 ubiquitin transferase</fullName>
        <ecNumber evidence="2">2.3.2.31</ecNumber>
    </recommendedName>
</protein>
<sequence>MTTAAWKGFIHSWHTLGIVLKWMCITVVGIPFAIATCILVAAAVLAFALACLAVAAGACAGVFYMLKGALWVLLRIPFWISEFRIHRAERRVFVLPVLQPRPIQQIRPRPGVRVPIFPRRPIVPGPPGTIVHPQIPPPAYVAQAASTGGAAGPATALPGTMECQVCLEHKLLDEFPQRNPTETCSHAVACCIPCLSQTITAAFEGRMWYDIRCPICNNELKHEDVAEFATQDIFQKYDNLATRRALASQLPNFRWCPGPKCEYGEEHPDDPKHPMTTCTSCGFNSCFYHETPWHEGITCDEYNAKIAVGAVKAEKKSEKVIKKIAKRCPGCQRYINKNGGCSHMSCPCGKHFCWTCLHDYPGHAWTCKERI</sequence>
<keyword evidence="3" id="KW-0808">Transferase</keyword>
<dbReference type="PROSITE" id="PS51873">
    <property type="entry name" value="TRIAD"/>
    <property type="match status" value="1"/>
</dbReference>
<feature type="domain" description="RING-type" evidence="12">
    <location>
        <begin position="159"/>
        <end position="371"/>
    </location>
</feature>
<dbReference type="Gene3D" id="1.20.120.1750">
    <property type="match status" value="1"/>
</dbReference>
<evidence type="ECO:0000256" key="3">
    <source>
        <dbReference type="ARBA" id="ARBA00022679"/>
    </source>
</evidence>
<keyword evidence="14" id="KW-1185">Reference proteome</keyword>
<evidence type="ECO:0000256" key="5">
    <source>
        <dbReference type="ARBA" id="ARBA00022737"/>
    </source>
</evidence>
<feature type="domain" description="RING-type" evidence="11">
    <location>
        <begin position="163"/>
        <end position="217"/>
    </location>
</feature>
<gene>
    <name evidence="13" type="ORF">K444DRAFT_626749</name>
</gene>
<evidence type="ECO:0000313" key="14">
    <source>
        <dbReference type="Proteomes" id="UP000235371"/>
    </source>
</evidence>
<dbReference type="STRING" id="1095630.A0A2J6TKY7"/>
<dbReference type="RefSeq" id="XP_024740593.1">
    <property type="nucleotide sequence ID" value="XM_024882698.1"/>
</dbReference>
<dbReference type="PROSITE" id="PS50089">
    <property type="entry name" value="ZF_RING_2"/>
    <property type="match status" value="1"/>
</dbReference>
<organism evidence="13 14">
    <name type="scientific">Hyaloscypha bicolor E</name>
    <dbReference type="NCBI Taxonomy" id="1095630"/>
    <lineage>
        <taxon>Eukaryota</taxon>
        <taxon>Fungi</taxon>
        <taxon>Dikarya</taxon>
        <taxon>Ascomycota</taxon>
        <taxon>Pezizomycotina</taxon>
        <taxon>Leotiomycetes</taxon>
        <taxon>Helotiales</taxon>
        <taxon>Hyaloscyphaceae</taxon>
        <taxon>Hyaloscypha</taxon>
        <taxon>Hyaloscypha bicolor</taxon>
    </lineage>
</organism>
<evidence type="ECO:0000256" key="4">
    <source>
        <dbReference type="ARBA" id="ARBA00022723"/>
    </source>
</evidence>
<dbReference type="OrthoDB" id="1431934at2759"/>
<evidence type="ECO:0000256" key="9">
    <source>
        <dbReference type="PROSITE-ProRule" id="PRU00175"/>
    </source>
</evidence>
<keyword evidence="5" id="KW-0677">Repeat</keyword>
<dbReference type="InterPro" id="IPR001841">
    <property type="entry name" value="Znf_RING"/>
</dbReference>
<keyword evidence="10" id="KW-0812">Transmembrane</keyword>
<keyword evidence="10" id="KW-1133">Transmembrane helix</keyword>
<accession>A0A2J6TKY7</accession>
<evidence type="ECO:0000256" key="1">
    <source>
        <dbReference type="ARBA" id="ARBA00001798"/>
    </source>
</evidence>
<comment type="catalytic activity">
    <reaction evidence="1">
        <text>[E2 ubiquitin-conjugating enzyme]-S-ubiquitinyl-L-cysteine + [acceptor protein]-L-lysine = [E2 ubiquitin-conjugating enzyme]-L-cysteine + [acceptor protein]-N(6)-ubiquitinyl-L-lysine.</text>
        <dbReference type="EC" id="2.3.2.31"/>
    </reaction>
</comment>
<keyword evidence="4" id="KW-0479">Metal-binding</keyword>
<dbReference type="Proteomes" id="UP000235371">
    <property type="component" value="Unassembled WGS sequence"/>
</dbReference>
<dbReference type="GO" id="GO:0008270">
    <property type="term" value="F:zinc ion binding"/>
    <property type="evidence" value="ECO:0007669"/>
    <property type="project" value="UniProtKB-KW"/>
</dbReference>
<evidence type="ECO:0000256" key="2">
    <source>
        <dbReference type="ARBA" id="ARBA00012251"/>
    </source>
</evidence>
<dbReference type="SUPFAM" id="SSF57850">
    <property type="entry name" value="RING/U-box"/>
    <property type="match status" value="3"/>
</dbReference>
<dbReference type="InterPro" id="IPR002867">
    <property type="entry name" value="IBR_dom"/>
</dbReference>
<dbReference type="Pfam" id="PF01485">
    <property type="entry name" value="IBR"/>
    <property type="match status" value="2"/>
</dbReference>
<dbReference type="PANTHER" id="PTHR11685">
    <property type="entry name" value="RBR FAMILY RING FINGER AND IBR DOMAIN-CONTAINING"/>
    <property type="match status" value="1"/>
</dbReference>